<evidence type="ECO:0000256" key="1">
    <source>
        <dbReference type="SAM" id="MobiDB-lite"/>
    </source>
</evidence>
<proteinExistence type="predicted"/>
<dbReference type="EMBL" id="SNRW01000843">
    <property type="protein sequence ID" value="KAA6398971.1"/>
    <property type="molecule type" value="Genomic_DNA"/>
</dbReference>
<evidence type="ECO:0000313" key="3">
    <source>
        <dbReference type="Proteomes" id="UP000324800"/>
    </source>
</evidence>
<sequence>MPNQGTKHGKSKKFFTNQKDSSIPRGSDEEKGRIFLTQILDRIGLSRGAQQLFINGQRFKTQRHQIYAMKTLAEFSYEHRLNIDQLLSICPSFLYLKVITQFTRWNPSVSSANTLQFCLNTMLSLIFDIPQITSIPSKLAYRAVSNYKIKNRRYANMCDIRQLFDCWRLRPDEKDLSDTEIETKHASLQFPISFIRINEALEINLTNSNIDFKNQIAILCLSPKANNSIEQYETRKIGDPKVCPNVSLINWLNLLYWRYAMVPNNFASHFLVT</sequence>
<dbReference type="Proteomes" id="UP000324800">
    <property type="component" value="Unassembled WGS sequence"/>
</dbReference>
<reference evidence="2 3" key="1">
    <citation type="submission" date="2019-03" db="EMBL/GenBank/DDBJ databases">
        <title>Single cell metagenomics reveals metabolic interactions within the superorganism composed of flagellate Streblomastix strix and complex community of Bacteroidetes bacteria on its surface.</title>
        <authorList>
            <person name="Treitli S.C."/>
            <person name="Kolisko M."/>
            <person name="Husnik F."/>
            <person name="Keeling P."/>
            <person name="Hampl V."/>
        </authorList>
    </citation>
    <scope>NUCLEOTIDE SEQUENCE [LARGE SCALE GENOMIC DNA]</scope>
    <source>
        <strain evidence="2">ST1C</strain>
    </source>
</reference>
<dbReference type="AlphaFoldDB" id="A0A5J4WVJ3"/>
<evidence type="ECO:0000313" key="2">
    <source>
        <dbReference type="EMBL" id="KAA6398971.1"/>
    </source>
</evidence>
<name>A0A5J4WVJ3_9EUKA</name>
<comment type="caution">
    <text evidence="2">The sequence shown here is derived from an EMBL/GenBank/DDBJ whole genome shotgun (WGS) entry which is preliminary data.</text>
</comment>
<dbReference type="OrthoDB" id="5960276at2759"/>
<organism evidence="2 3">
    <name type="scientific">Streblomastix strix</name>
    <dbReference type="NCBI Taxonomy" id="222440"/>
    <lineage>
        <taxon>Eukaryota</taxon>
        <taxon>Metamonada</taxon>
        <taxon>Preaxostyla</taxon>
        <taxon>Oxymonadida</taxon>
        <taxon>Streblomastigidae</taxon>
        <taxon>Streblomastix</taxon>
    </lineage>
</organism>
<gene>
    <name evidence="2" type="ORF">EZS28_005509</name>
</gene>
<accession>A0A5J4WVJ3</accession>
<protein>
    <submittedName>
        <fullName evidence="2">Uncharacterized protein</fullName>
    </submittedName>
</protein>
<feature type="region of interest" description="Disordered" evidence="1">
    <location>
        <begin position="1"/>
        <end position="28"/>
    </location>
</feature>